<evidence type="ECO:0000313" key="4">
    <source>
        <dbReference type="EMBL" id="CAF1378990.1"/>
    </source>
</evidence>
<feature type="chain" id="PRO_5032958643" evidence="3">
    <location>
        <begin position="19"/>
        <end position="422"/>
    </location>
</feature>
<keyword evidence="2" id="KW-1133">Transmembrane helix</keyword>
<feature type="compositionally biased region" description="Basic and acidic residues" evidence="1">
    <location>
        <begin position="357"/>
        <end position="368"/>
    </location>
</feature>
<sequence length="422" mass="48376">MNFLVIILSFILFFGINSNDTDDTSGIDVLDILKEKQTSCDLHDFVIGKENSEKEYIALVYDLATYCSETESTSLSRILCRMILIELEIGCSLPNKSRPTPVKYINSYTSTQICSMNKIMYTNRWIWNKFTEKEKEELGASSAHICPKLTSVNSTLRLTRFFYKIAPRIRRAEALSTNLTANKSEVTNVKNIKKDSVDAEQPVADKPDENKEPVVVDSKKKESKSNIRQRQNEKRKQLIDNDDYGDDDDNAADVKKNKDTKSKEDDGKEIKSSDEVNDKKDDTRLKREKQEVKERIKPQAPDGETGFQLNEREKEWVGGKKDDNQPNWSLKKKNRIDSDDKSSHTFSKRRRTSLRSKSNDDHDDVNSDEKTSNFTTYFLIFTLLIVATYFILQHKNKAIGIIIEGCKQRRGVYGRRTGGSGT</sequence>
<feature type="signal peptide" evidence="3">
    <location>
        <begin position="1"/>
        <end position="18"/>
    </location>
</feature>
<proteinExistence type="predicted"/>
<feature type="transmembrane region" description="Helical" evidence="2">
    <location>
        <begin position="374"/>
        <end position="392"/>
    </location>
</feature>
<evidence type="ECO:0000256" key="1">
    <source>
        <dbReference type="SAM" id="MobiDB-lite"/>
    </source>
</evidence>
<protein>
    <submittedName>
        <fullName evidence="4">Uncharacterized protein</fullName>
    </submittedName>
</protein>
<accession>A0A815JG98</accession>
<dbReference type="AlphaFoldDB" id="A0A815JG98"/>
<gene>
    <name evidence="4" type="ORF">IZO911_LOCUS38297</name>
</gene>
<name>A0A815JG98_9BILA</name>
<feature type="compositionally biased region" description="Basic and acidic residues" evidence="1">
    <location>
        <begin position="310"/>
        <end position="324"/>
    </location>
</feature>
<dbReference type="Proteomes" id="UP000663860">
    <property type="component" value="Unassembled WGS sequence"/>
</dbReference>
<organism evidence="4 5">
    <name type="scientific">Adineta steineri</name>
    <dbReference type="NCBI Taxonomy" id="433720"/>
    <lineage>
        <taxon>Eukaryota</taxon>
        <taxon>Metazoa</taxon>
        <taxon>Spiralia</taxon>
        <taxon>Gnathifera</taxon>
        <taxon>Rotifera</taxon>
        <taxon>Eurotatoria</taxon>
        <taxon>Bdelloidea</taxon>
        <taxon>Adinetida</taxon>
        <taxon>Adinetidae</taxon>
        <taxon>Adineta</taxon>
    </lineage>
</organism>
<evidence type="ECO:0000313" key="5">
    <source>
        <dbReference type="Proteomes" id="UP000663860"/>
    </source>
</evidence>
<evidence type="ECO:0000256" key="3">
    <source>
        <dbReference type="SAM" id="SignalP"/>
    </source>
</evidence>
<keyword evidence="2" id="KW-0812">Transmembrane</keyword>
<keyword evidence="3" id="KW-0732">Signal</keyword>
<comment type="caution">
    <text evidence="4">The sequence shown here is derived from an EMBL/GenBank/DDBJ whole genome shotgun (WGS) entry which is preliminary data.</text>
</comment>
<feature type="compositionally biased region" description="Basic and acidic residues" evidence="1">
    <location>
        <begin position="192"/>
        <end position="239"/>
    </location>
</feature>
<feature type="region of interest" description="Disordered" evidence="1">
    <location>
        <begin position="192"/>
        <end position="368"/>
    </location>
</feature>
<keyword evidence="2" id="KW-0472">Membrane</keyword>
<evidence type="ECO:0000256" key="2">
    <source>
        <dbReference type="SAM" id="Phobius"/>
    </source>
</evidence>
<feature type="compositionally biased region" description="Basic and acidic residues" evidence="1">
    <location>
        <begin position="252"/>
        <end position="297"/>
    </location>
</feature>
<reference evidence="4" key="1">
    <citation type="submission" date="2021-02" db="EMBL/GenBank/DDBJ databases">
        <authorList>
            <person name="Nowell W R."/>
        </authorList>
    </citation>
    <scope>NUCLEOTIDE SEQUENCE</scope>
</reference>
<dbReference type="EMBL" id="CAJNOE010001044">
    <property type="protein sequence ID" value="CAF1378990.1"/>
    <property type="molecule type" value="Genomic_DNA"/>
</dbReference>
<feature type="compositionally biased region" description="Acidic residues" evidence="1">
    <location>
        <begin position="240"/>
        <end position="251"/>
    </location>
</feature>